<comment type="subcellular location">
    <subcellularLocation>
        <location evidence="2">Membrane</location>
        <topology evidence="2">Lipid-anchor</topology>
        <topology evidence="2">GPI-anchor</topology>
    </subcellularLocation>
    <subcellularLocation>
        <location evidence="1">Membrane</location>
        <topology evidence="1">Single-pass membrane protein</topology>
    </subcellularLocation>
    <subcellularLocation>
        <location evidence="3">Secreted</location>
    </subcellularLocation>
</comment>
<evidence type="ECO:0000313" key="17">
    <source>
        <dbReference type="Proteomes" id="UP001498476"/>
    </source>
</evidence>
<feature type="region of interest" description="Disordered" evidence="13">
    <location>
        <begin position="251"/>
        <end position="340"/>
    </location>
</feature>
<feature type="compositionally biased region" description="Polar residues" evidence="13">
    <location>
        <begin position="158"/>
        <end position="167"/>
    </location>
</feature>
<evidence type="ECO:0000256" key="1">
    <source>
        <dbReference type="ARBA" id="ARBA00004167"/>
    </source>
</evidence>
<dbReference type="PANTHER" id="PTHR15549">
    <property type="entry name" value="PAIRED IMMUNOGLOBULIN-LIKE TYPE 2 RECEPTOR"/>
    <property type="match status" value="1"/>
</dbReference>
<reference evidence="16 17" key="1">
    <citation type="journal article" date="2025" name="Microbiol. Resour. Announc.">
        <title>Draft genome sequences for Neonectria magnoliae and Neonectria punicea, canker pathogens of Liriodendron tulipifera and Acer saccharum in West Virginia.</title>
        <authorList>
            <person name="Petronek H.M."/>
            <person name="Kasson M.T."/>
            <person name="Metheny A.M."/>
            <person name="Stauder C.M."/>
            <person name="Lovett B."/>
            <person name="Lynch S.C."/>
            <person name="Garnas J.R."/>
            <person name="Kasson L.R."/>
            <person name="Stajich J.E."/>
        </authorList>
    </citation>
    <scope>NUCLEOTIDE SEQUENCE [LARGE SCALE GENOMIC DNA]</scope>
    <source>
        <strain evidence="16 17">NRRL 64653</strain>
    </source>
</reference>
<dbReference type="PANTHER" id="PTHR15549:SF30">
    <property type="entry name" value="MID2 DOMAIN-CONTAINING PROTEIN"/>
    <property type="match status" value="1"/>
</dbReference>
<evidence type="ECO:0000256" key="3">
    <source>
        <dbReference type="ARBA" id="ARBA00004613"/>
    </source>
</evidence>
<gene>
    <name evidence="16" type="ORF">QQX98_011151</name>
</gene>
<evidence type="ECO:0000256" key="8">
    <source>
        <dbReference type="ARBA" id="ARBA00022729"/>
    </source>
</evidence>
<evidence type="ECO:0000256" key="13">
    <source>
        <dbReference type="SAM" id="MobiDB-lite"/>
    </source>
</evidence>
<keyword evidence="6" id="KW-0336">GPI-anchor</keyword>
<evidence type="ECO:0000259" key="15">
    <source>
        <dbReference type="Pfam" id="PF05730"/>
    </source>
</evidence>
<protein>
    <recommendedName>
        <fullName evidence="15">CFEM domain-containing protein</fullName>
    </recommendedName>
</protein>
<proteinExistence type="inferred from homology"/>
<evidence type="ECO:0000256" key="14">
    <source>
        <dbReference type="SAM" id="Phobius"/>
    </source>
</evidence>
<dbReference type="InterPro" id="IPR008427">
    <property type="entry name" value="Extracellular_membr_CFEM_dom"/>
</dbReference>
<evidence type="ECO:0000256" key="7">
    <source>
        <dbReference type="ARBA" id="ARBA00022692"/>
    </source>
</evidence>
<evidence type="ECO:0000256" key="10">
    <source>
        <dbReference type="ARBA" id="ARBA00023136"/>
    </source>
</evidence>
<evidence type="ECO:0000256" key="12">
    <source>
        <dbReference type="ARBA" id="ARBA00023288"/>
    </source>
</evidence>
<keyword evidence="10 14" id="KW-0472">Membrane</keyword>
<evidence type="ECO:0000256" key="6">
    <source>
        <dbReference type="ARBA" id="ARBA00022622"/>
    </source>
</evidence>
<name>A0ABR1GMJ6_9HYPO</name>
<organism evidence="16 17">
    <name type="scientific">Neonectria punicea</name>
    <dbReference type="NCBI Taxonomy" id="979145"/>
    <lineage>
        <taxon>Eukaryota</taxon>
        <taxon>Fungi</taxon>
        <taxon>Dikarya</taxon>
        <taxon>Ascomycota</taxon>
        <taxon>Pezizomycotina</taxon>
        <taxon>Sordariomycetes</taxon>
        <taxon>Hypocreomycetidae</taxon>
        <taxon>Hypocreales</taxon>
        <taxon>Nectriaceae</taxon>
        <taxon>Neonectria</taxon>
    </lineage>
</organism>
<feature type="domain" description="CFEM" evidence="15">
    <location>
        <begin position="10"/>
        <end position="58"/>
    </location>
</feature>
<evidence type="ECO:0000256" key="2">
    <source>
        <dbReference type="ARBA" id="ARBA00004589"/>
    </source>
</evidence>
<dbReference type="EMBL" id="JAZAVJ010000264">
    <property type="protein sequence ID" value="KAK7403086.1"/>
    <property type="molecule type" value="Genomic_DNA"/>
</dbReference>
<keyword evidence="11" id="KW-1015">Disulfide bond</keyword>
<keyword evidence="7 14" id="KW-0812">Transmembrane</keyword>
<sequence>MANANAKQLIASIPECVSGCFENGVAATGCDEDDYDCYCYANNHQTIVDTMEVCLKNKERRLDETCTDDDMFRMLNILPEQLDYDSREAIEMENRYWTVCKEYWEPTGTAVEPASATMTPTKTASTSSSRITATTFTTSTSTTSTSSQGPSSVDPESAESTDTISNPKNEDGGLSTGAQAGIGVGVGVGLAVILLGVAIFLWMRERKKRRTLEEKLAEANNASAVRGMGYVNDKGDVFEMEGDRPHAEELRGDMRTPELNGISHVGQVNHAPSSPKSVSTGTTVSSPSSPRSPNPSGLSPPDRLPRVPSSEFDSSGRSLPLRVSSEEDSASLDPLRRGPA</sequence>
<evidence type="ECO:0000256" key="11">
    <source>
        <dbReference type="ARBA" id="ARBA00023157"/>
    </source>
</evidence>
<evidence type="ECO:0000256" key="9">
    <source>
        <dbReference type="ARBA" id="ARBA00022989"/>
    </source>
</evidence>
<feature type="region of interest" description="Disordered" evidence="13">
    <location>
        <begin position="111"/>
        <end position="172"/>
    </location>
</feature>
<comment type="similarity">
    <text evidence="4">Belongs to the RBT5 family.</text>
</comment>
<evidence type="ECO:0000256" key="4">
    <source>
        <dbReference type="ARBA" id="ARBA00010031"/>
    </source>
</evidence>
<keyword evidence="17" id="KW-1185">Reference proteome</keyword>
<keyword evidence="9 14" id="KW-1133">Transmembrane helix</keyword>
<evidence type="ECO:0000256" key="5">
    <source>
        <dbReference type="ARBA" id="ARBA00022525"/>
    </source>
</evidence>
<dbReference type="Pfam" id="PF05730">
    <property type="entry name" value="CFEM"/>
    <property type="match status" value="1"/>
</dbReference>
<comment type="caution">
    <text evidence="16">The sequence shown here is derived from an EMBL/GenBank/DDBJ whole genome shotgun (WGS) entry which is preliminary data.</text>
</comment>
<dbReference type="Proteomes" id="UP001498476">
    <property type="component" value="Unassembled WGS sequence"/>
</dbReference>
<keyword evidence="5" id="KW-0964">Secreted</keyword>
<evidence type="ECO:0000313" key="16">
    <source>
        <dbReference type="EMBL" id="KAK7403086.1"/>
    </source>
</evidence>
<keyword evidence="6" id="KW-0325">Glycoprotein</keyword>
<feature type="compositionally biased region" description="Low complexity" evidence="13">
    <location>
        <begin position="272"/>
        <end position="301"/>
    </location>
</feature>
<feature type="compositionally biased region" description="Low complexity" evidence="13">
    <location>
        <begin position="121"/>
        <end position="152"/>
    </location>
</feature>
<keyword evidence="8" id="KW-0732">Signal</keyword>
<accession>A0ABR1GMJ6</accession>
<feature type="transmembrane region" description="Helical" evidence="14">
    <location>
        <begin position="180"/>
        <end position="202"/>
    </location>
</feature>
<dbReference type="InterPro" id="IPR051694">
    <property type="entry name" value="Immunoregulatory_rcpt-like"/>
</dbReference>
<keyword evidence="12" id="KW-0449">Lipoprotein</keyword>